<evidence type="ECO:0000313" key="4">
    <source>
        <dbReference type="Proteomes" id="UP000699865"/>
    </source>
</evidence>
<dbReference type="InterPro" id="IPR006119">
    <property type="entry name" value="Resolv_N"/>
</dbReference>
<organism evidence="3 4">
    <name type="scientific">Rahnella perminowiae</name>
    <dbReference type="NCBI Taxonomy" id="2816244"/>
    <lineage>
        <taxon>Bacteria</taxon>
        <taxon>Pseudomonadati</taxon>
        <taxon>Pseudomonadota</taxon>
        <taxon>Gammaproteobacteria</taxon>
        <taxon>Enterobacterales</taxon>
        <taxon>Yersiniaceae</taxon>
        <taxon>Rahnella</taxon>
    </lineage>
</organism>
<evidence type="ECO:0000259" key="1">
    <source>
        <dbReference type="PROSITE" id="PS51736"/>
    </source>
</evidence>
<dbReference type="InterPro" id="IPR011109">
    <property type="entry name" value="DNA_bind_recombinase_dom"/>
</dbReference>
<dbReference type="InterPro" id="IPR050639">
    <property type="entry name" value="SSR_resolvase"/>
</dbReference>
<evidence type="ECO:0000259" key="2">
    <source>
        <dbReference type="PROSITE" id="PS51737"/>
    </source>
</evidence>
<dbReference type="PROSITE" id="PS51736">
    <property type="entry name" value="RECOMBINASES_3"/>
    <property type="match status" value="1"/>
</dbReference>
<proteinExistence type="predicted"/>
<dbReference type="PROSITE" id="PS51737">
    <property type="entry name" value="RECOMBINASE_DNA_BIND"/>
    <property type="match status" value="1"/>
</dbReference>
<dbReference type="Proteomes" id="UP000699865">
    <property type="component" value="Unassembled WGS sequence"/>
</dbReference>
<feature type="domain" description="Resolvase/invertase-type recombinase catalytic" evidence="1">
    <location>
        <begin position="12"/>
        <end position="162"/>
    </location>
</feature>
<reference evidence="3 4" key="1">
    <citation type="submission" date="2021-03" db="EMBL/GenBank/DDBJ databases">
        <title>Five novel Rahnella species.</title>
        <authorList>
            <person name="Brady C."/>
            <person name="Asselin J."/>
            <person name="Beer S."/>
            <person name="Bruberg M.B."/>
            <person name="Crampton B."/>
            <person name="Venter S."/>
            <person name="Arnold D."/>
            <person name="Denman S."/>
        </authorList>
    </citation>
    <scope>NUCLEOTIDE SEQUENCE [LARGE SCALE GENOMIC DNA]</scope>
    <source>
        <strain evidence="3 4">L72c</strain>
    </source>
</reference>
<accession>A0ABS6KXI4</accession>
<sequence length="514" mass="59452">MNNQIKEKQKVNVVQYLRMSTDHQIFSVDNQAEFISKYAQSHNMEIIGTYDDRGKSGISADGRDSFNKLIQDVVTHTIKIAAVLVYDVSRFGRFQDNDEAGHYSFLLKLHGVKVIYCAENLPEESPEIQMLTLPALRYAAGAYSRNLSIKVFAGHVNLVKRGYFQGGMPGYGLHRKLVDSNNSPKMILSHGERKNLQTDRVILVPGEEKELEIIRLIFNMFIFDSYNEYIIANKLNELGYRNKYSQWTRSNVHQILINERYTGKYIYNKTSSKLKSKRIKNPEENWVQYMSAFEPIISIEKFNMAQDIIKNRSLNVSNEQILSYLSKKLKSNGKLSGVIIDEDDTGPSSSIVASRFGGLLRAYKLIGYTPERDYSYIEINECLREMHSNVINDFFERLENASLHPRTDEKKKQLTINDSLKLSLILSRCQKLKSGKLRWVVRFESNLKSDFNIIVRMNSSNSEPVDYYILPSIESFENEIKIKENNSLLLELYRFDDIEFFFKLLMPLTTEEAA</sequence>
<dbReference type="CDD" id="cd00338">
    <property type="entry name" value="Ser_Recombinase"/>
    <property type="match status" value="1"/>
</dbReference>
<comment type="caution">
    <text evidence="3">The sequence shown here is derived from an EMBL/GenBank/DDBJ whole genome shotgun (WGS) entry which is preliminary data.</text>
</comment>
<dbReference type="EMBL" id="JAFMOU010000061">
    <property type="protein sequence ID" value="MBU9834262.1"/>
    <property type="molecule type" value="Genomic_DNA"/>
</dbReference>
<dbReference type="SMART" id="SM00857">
    <property type="entry name" value="Resolvase"/>
    <property type="match status" value="1"/>
</dbReference>
<dbReference type="PANTHER" id="PTHR30461">
    <property type="entry name" value="DNA-INVERTASE FROM LAMBDOID PROPHAGE"/>
    <property type="match status" value="1"/>
</dbReference>
<protein>
    <submittedName>
        <fullName evidence="3">Recombinase family protein</fullName>
    </submittedName>
</protein>
<evidence type="ECO:0000313" key="3">
    <source>
        <dbReference type="EMBL" id="MBU9834262.1"/>
    </source>
</evidence>
<dbReference type="PANTHER" id="PTHR30461:SF23">
    <property type="entry name" value="DNA RECOMBINASE-RELATED"/>
    <property type="match status" value="1"/>
</dbReference>
<gene>
    <name evidence="3" type="ORF">J1786_05390</name>
</gene>
<dbReference type="RefSeq" id="WP_217137804.1">
    <property type="nucleotide sequence ID" value="NZ_JAFMOU010000061.1"/>
</dbReference>
<dbReference type="Pfam" id="PF07508">
    <property type="entry name" value="Recombinase"/>
    <property type="match status" value="1"/>
</dbReference>
<dbReference type="Pfam" id="PF00239">
    <property type="entry name" value="Resolvase"/>
    <property type="match status" value="1"/>
</dbReference>
<keyword evidence="4" id="KW-1185">Reference proteome</keyword>
<name>A0ABS6KXI4_9GAMM</name>
<feature type="domain" description="Recombinase" evidence="2">
    <location>
        <begin position="193"/>
        <end position="315"/>
    </location>
</feature>